<dbReference type="NCBIfam" id="TIGR01936">
    <property type="entry name" value="nqrA"/>
    <property type="match status" value="1"/>
</dbReference>
<organism evidence="12 13">
    <name type="scientific">Methylomonas methanica</name>
    <dbReference type="NCBI Taxonomy" id="421"/>
    <lineage>
        <taxon>Bacteria</taxon>
        <taxon>Pseudomonadati</taxon>
        <taxon>Pseudomonadota</taxon>
        <taxon>Gammaproteobacteria</taxon>
        <taxon>Methylococcales</taxon>
        <taxon>Methylococcaceae</taxon>
        <taxon>Methylomonas</taxon>
    </lineage>
</organism>
<evidence type="ECO:0000256" key="1">
    <source>
        <dbReference type="ARBA" id="ARBA00022448"/>
    </source>
</evidence>
<dbReference type="HAMAP" id="MF_00425">
    <property type="entry name" value="NqrA"/>
    <property type="match status" value="1"/>
</dbReference>
<keyword evidence="5 8" id="KW-0406">Ion transport</keyword>
<evidence type="ECO:0000256" key="5">
    <source>
        <dbReference type="ARBA" id="ARBA00023065"/>
    </source>
</evidence>
<dbReference type="Pfam" id="PF24836">
    <property type="entry name" value="NQRA_2nd"/>
    <property type="match status" value="1"/>
</dbReference>
<dbReference type="Pfam" id="PF11973">
    <property type="entry name" value="NQRA_SLBB"/>
    <property type="match status" value="1"/>
</dbReference>
<gene>
    <name evidence="8" type="primary">nqrA</name>
    <name evidence="12" type="ORF">EDE11_13816</name>
</gene>
<evidence type="ECO:0000256" key="8">
    <source>
        <dbReference type="HAMAP-Rule" id="MF_00425"/>
    </source>
</evidence>
<dbReference type="NCBIfam" id="NF003759">
    <property type="entry name" value="PRK05352.1-2"/>
    <property type="match status" value="1"/>
</dbReference>
<keyword evidence="1 8" id="KW-0813">Transport</keyword>
<evidence type="ECO:0000259" key="10">
    <source>
        <dbReference type="Pfam" id="PF11973"/>
    </source>
</evidence>
<keyword evidence="7 8" id="KW-0739">Sodium transport</keyword>
<dbReference type="InterPro" id="IPR056148">
    <property type="entry name" value="NQRA_2nd"/>
</dbReference>
<comment type="similarity">
    <text evidence="8">Belongs to the NqrA family.</text>
</comment>
<dbReference type="Proteomes" id="UP000295649">
    <property type="component" value="Unassembled WGS sequence"/>
</dbReference>
<evidence type="ECO:0000313" key="13">
    <source>
        <dbReference type="Proteomes" id="UP000295649"/>
    </source>
</evidence>
<comment type="subunit">
    <text evidence="8">Composed of six subunits; NqrA, NqrB, NqrC, NqrD, NqrE and NqrF.</text>
</comment>
<evidence type="ECO:0000259" key="11">
    <source>
        <dbReference type="Pfam" id="PF24836"/>
    </source>
</evidence>
<dbReference type="InterPro" id="IPR022615">
    <property type="entry name" value="NqrA_C_domain"/>
</dbReference>
<feature type="domain" description="NqrA N-terminal barrel-sandwich hybrid" evidence="9">
    <location>
        <begin position="19"/>
        <end position="110"/>
    </location>
</feature>
<accession>A0ABY2CFR5</accession>
<reference evidence="12 13" key="1">
    <citation type="submission" date="2019-03" db="EMBL/GenBank/DDBJ databases">
        <title>Systems level insights into methane cycling in arid and semi-arid ecosystems.</title>
        <authorList>
            <person name="Kalyuzhnaya M."/>
        </authorList>
    </citation>
    <scope>NUCLEOTIDE SEQUENCE [LARGE SCALE GENOMIC DNA]</scope>
    <source>
        <strain evidence="12 13">S-1</strain>
    </source>
</reference>
<dbReference type="EC" id="7.2.1.1" evidence="8"/>
<evidence type="ECO:0000256" key="6">
    <source>
        <dbReference type="ARBA" id="ARBA00023075"/>
    </source>
</evidence>
<dbReference type="PANTHER" id="PTHR37839:SF1">
    <property type="entry name" value="NA(+)-TRANSLOCATING NADH-QUINONE REDUCTASE SUBUNIT A"/>
    <property type="match status" value="1"/>
</dbReference>
<evidence type="ECO:0000256" key="7">
    <source>
        <dbReference type="ARBA" id="ARBA00023201"/>
    </source>
</evidence>
<protein>
    <recommendedName>
        <fullName evidence="8">Na(+)-translocating NADH-quinone reductase subunit A</fullName>
        <shortName evidence="8">Na(+)-NQR subunit A</shortName>
        <shortName evidence="8">Na(+)-translocating NQR subunit A</shortName>
        <ecNumber evidence="8">7.2.1.1</ecNumber>
    </recommendedName>
    <alternativeName>
        <fullName evidence="8">NQR complex subunit A</fullName>
    </alternativeName>
    <alternativeName>
        <fullName evidence="8">NQR-1 subunit A</fullName>
    </alternativeName>
</protein>
<evidence type="ECO:0000256" key="4">
    <source>
        <dbReference type="ARBA" id="ARBA00023053"/>
    </source>
</evidence>
<keyword evidence="13" id="KW-1185">Reference proteome</keyword>
<keyword evidence="6 8" id="KW-0830">Ubiquinone</keyword>
<evidence type="ECO:0000256" key="3">
    <source>
        <dbReference type="ARBA" id="ARBA00023027"/>
    </source>
</evidence>
<name>A0ABY2CFR5_METMH</name>
<feature type="domain" description="NqrA second alpha/beta" evidence="11">
    <location>
        <begin position="129"/>
        <end position="271"/>
    </location>
</feature>
<comment type="catalytic activity">
    <reaction evidence="8">
        <text>a ubiquinone + n Na(+)(in) + NADH + H(+) = a ubiquinol + n Na(+)(out) + NAD(+)</text>
        <dbReference type="Rhea" id="RHEA:47748"/>
        <dbReference type="Rhea" id="RHEA-COMP:9565"/>
        <dbReference type="Rhea" id="RHEA-COMP:9566"/>
        <dbReference type="ChEBI" id="CHEBI:15378"/>
        <dbReference type="ChEBI" id="CHEBI:16389"/>
        <dbReference type="ChEBI" id="CHEBI:17976"/>
        <dbReference type="ChEBI" id="CHEBI:29101"/>
        <dbReference type="ChEBI" id="CHEBI:57540"/>
        <dbReference type="ChEBI" id="CHEBI:57945"/>
        <dbReference type="EC" id="7.2.1.1"/>
    </reaction>
</comment>
<dbReference type="Pfam" id="PF05896">
    <property type="entry name" value="NQRA_N"/>
    <property type="match status" value="1"/>
</dbReference>
<proteinExistence type="inferred from homology"/>
<dbReference type="InterPro" id="IPR008703">
    <property type="entry name" value="NqrA"/>
</dbReference>
<dbReference type="InterPro" id="IPR056147">
    <property type="entry name" value="NQRA_N"/>
</dbReference>
<feature type="domain" description="Na(+)-translocating NADH-quinone reductase subunit A C-terminal" evidence="10">
    <location>
        <begin position="276"/>
        <end position="324"/>
    </location>
</feature>
<comment type="function">
    <text evidence="8">NQR complex catalyzes the reduction of ubiquinone-1 to ubiquinol by two successive reactions, coupled with the transport of Na(+) ions from the cytoplasm to the periplasm. NqrA to NqrE are probably involved in the second step, the conversion of ubisemiquinone to ubiquinol.</text>
</comment>
<keyword evidence="3 8" id="KW-0520">NAD</keyword>
<keyword evidence="2 8" id="KW-1278">Translocase</keyword>
<evidence type="ECO:0000313" key="12">
    <source>
        <dbReference type="EMBL" id="TCV74230.1"/>
    </source>
</evidence>
<comment type="caution">
    <text evidence="12">The sequence shown here is derived from an EMBL/GenBank/DDBJ whole genome shotgun (WGS) entry which is preliminary data.</text>
</comment>
<dbReference type="EMBL" id="SMCN01000038">
    <property type="protein sequence ID" value="TCV74230.1"/>
    <property type="molecule type" value="Genomic_DNA"/>
</dbReference>
<evidence type="ECO:0000259" key="9">
    <source>
        <dbReference type="Pfam" id="PF05896"/>
    </source>
</evidence>
<dbReference type="PANTHER" id="PTHR37839">
    <property type="entry name" value="NA(+)-TRANSLOCATING NADH-QUINONE REDUCTASE SUBUNIT A"/>
    <property type="match status" value="1"/>
</dbReference>
<keyword evidence="4 8" id="KW-0915">Sodium</keyword>
<sequence>MGFLLQLVWGAGVLTMQFNIKKGLDLPITGGPEQKISDGNSVKSVALLGADYIDLKPKMMVAEGDKVKLGQALFSDKKNPGVNFASPGAGVVKAINRGDKRALLSVVIELQGNQQESFAKYGEAELGNLTQEQVKENLLASGLWTSFLTRPYGKIPAVDSAPSSIFVTAIDTRPLAADPAVIIKERAADFANGLTVISKLTSGKTYLCKAVGADVVANQAVQMAEFSGPHPAGLPSTHIHFIDPVNIHKFVWHIDYQAVIAIGALFTSGKLNVERVVSLAGPTVKNPRLVRTRVGANLTDLVAGELQDVENRVISGSVLYGHEAAGSAAFLSAYSLQVSAIKEGRDREFFGWIVPGKDKYSALNVYVSSKDRKDNRLFPLTTDKNGSNRAIVPVGVYESVMPLDILATPLLKAIVVGDTDTAQSLGCLELSEEDVSLFTFVDPGKHDFAPVLRANLTKIEKEG</sequence>
<evidence type="ECO:0000256" key="2">
    <source>
        <dbReference type="ARBA" id="ARBA00022967"/>
    </source>
</evidence>